<protein>
    <submittedName>
        <fullName evidence="2">Uncharacterized protein</fullName>
    </submittedName>
</protein>
<gene>
    <name evidence="2" type="ORF">TIFTF001_036932</name>
    <name evidence="3" type="ORF">TIFTF001_036950</name>
</gene>
<evidence type="ECO:0000313" key="2">
    <source>
        <dbReference type="EMBL" id="GMN67880.1"/>
    </source>
</evidence>
<reference evidence="2" key="1">
    <citation type="submission" date="2023-07" db="EMBL/GenBank/DDBJ databases">
        <title>draft genome sequence of fig (Ficus carica).</title>
        <authorList>
            <person name="Takahashi T."/>
            <person name="Nishimura K."/>
        </authorList>
    </citation>
    <scope>NUCLEOTIDE SEQUENCE</scope>
</reference>
<dbReference type="EMBL" id="BTGU01000515">
    <property type="protein sequence ID" value="GMN67880.1"/>
    <property type="molecule type" value="Genomic_DNA"/>
</dbReference>
<organism evidence="2 4">
    <name type="scientific">Ficus carica</name>
    <name type="common">Common fig</name>
    <dbReference type="NCBI Taxonomy" id="3494"/>
    <lineage>
        <taxon>Eukaryota</taxon>
        <taxon>Viridiplantae</taxon>
        <taxon>Streptophyta</taxon>
        <taxon>Embryophyta</taxon>
        <taxon>Tracheophyta</taxon>
        <taxon>Spermatophyta</taxon>
        <taxon>Magnoliopsida</taxon>
        <taxon>eudicotyledons</taxon>
        <taxon>Gunneridae</taxon>
        <taxon>Pentapetalae</taxon>
        <taxon>rosids</taxon>
        <taxon>fabids</taxon>
        <taxon>Rosales</taxon>
        <taxon>Moraceae</taxon>
        <taxon>Ficeae</taxon>
        <taxon>Ficus</taxon>
    </lineage>
</organism>
<name>A0AA88JBM0_FICCA</name>
<dbReference type="Proteomes" id="UP001187192">
    <property type="component" value="Unassembled WGS sequence"/>
</dbReference>
<sequence length="42" mass="4451">MVIGENDARKMGIYLSLGDNKDVSGSGYSEDDLGSQLETDLG</sequence>
<keyword evidence="4" id="KW-1185">Reference proteome</keyword>
<dbReference type="EMBL" id="BTGU01000516">
    <property type="protein sequence ID" value="GMN67883.1"/>
    <property type="molecule type" value="Genomic_DNA"/>
</dbReference>
<dbReference type="AlphaFoldDB" id="A0AA88JBM0"/>
<accession>A0AA88JBM0</accession>
<comment type="caution">
    <text evidence="2">The sequence shown here is derived from an EMBL/GenBank/DDBJ whole genome shotgun (WGS) entry which is preliminary data.</text>
</comment>
<proteinExistence type="predicted"/>
<evidence type="ECO:0000256" key="1">
    <source>
        <dbReference type="SAM" id="MobiDB-lite"/>
    </source>
</evidence>
<feature type="region of interest" description="Disordered" evidence="1">
    <location>
        <begin position="18"/>
        <end position="42"/>
    </location>
</feature>
<evidence type="ECO:0000313" key="3">
    <source>
        <dbReference type="EMBL" id="GMN67883.1"/>
    </source>
</evidence>
<evidence type="ECO:0000313" key="4">
    <source>
        <dbReference type="Proteomes" id="UP001187192"/>
    </source>
</evidence>